<dbReference type="AlphaFoldDB" id="A0A917RKR2"/>
<keyword evidence="3" id="KW-1185">Reference proteome</keyword>
<accession>A0A917RKR2</accession>
<organism evidence="2 3">
    <name type="scientific">Sphaerisporangium melleum</name>
    <dbReference type="NCBI Taxonomy" id="321316"/>
    <lineage>
        <taxon>Bacteria</taxon>
        <taxon>Bacillati</taxon>
        <taxon>Actinomycetota</taxon>
        <taxon>Actinomycetes</taxon>
        <taxon>Streptosporangiales</taxon>
        <taxon>Streptosporangiaceae</taxon>
        <taxon>Sphaerisporangium</taxon>
    </lineage>
</organism>
<reference evidence="2" key="2">
    <citation type="submission" date="2020-09" db="EMBL/GenBank/DDBJ databases">
        <authorList>
            <person name="Sun Q."/>
            <person name="Ohkuma M."/>
        </authorList>
    </citation>
    <scope>NUCLEOTIDE SEQUENCE</scope>
    <source>
        <strain evidence="2">JCM 13064</strain>
    </source>
</reference>
<dbReference type="Proteomes" id="UP000645217">
    <property type="component" value="Unassembled WGS sequence"/>
</dbReference>
<gene>
    <name evidence="2" type="ORF">GCM10007964_62600</name>
</gene>
<feature type="region of interest" description="Disordered" evidence="1">
    <location>
        <begin position="55"/>
        <end position="78"/>
    </location>
</feature>
<name>A0A917RKR2_9ACTN</name>
<sequence length="78" mass="7355">MRGGAGRSAYSAAAGGTSGMSVPAGVVVRSSAMGEASCLALVLLGRVRGPEIIEMGAGGPGPAPGTEPQVGTAVGTKT</sequence>
<evidence type="ECO:0000313" key="3">
    <source>
        <dbReference type="Proteomes" id="UP000645217"/>
    </source>
</evidence>
<evidence type="ECO:0000313" key="2">
    <source>
        <dbReference type="EMBL" id="GGL12071.1"/>
    </source>
</evidence>
<feature type="region of interest" description="Disordered" evidence="1">
    <location>
        <begin position="1"/>
        <end position="20"/>
    </location>
</feature>
<protein>
    <submittedName>
        <fullName evidence="2">Uncharacterized protein</fullName>
    </submittedName>
</protein>
<dbReference type="EMBL" id="BMNT01000043">
    <property type="protein sequence ID" value="GGL12071.1"/>
    <property type="molecule type" value="Genomic_DNA"/>
</dbReference>
<comment type="caution">
    <text evidence="2">The sequence shown here is derived from an EMBL/GenBank/DDBJ whole genome shotgun (WGS) entry which is preliminary data.</text>
</comment>
<reference evidence="2" key="1">
    <citation type="journal article" date="2014" name="Int. J. Syst. Evol. Microbiol.">
        <title>Complete genome sequence of Corynebacterium casei LMG S-19264T (=DSM 44701T), isolated from a smear-ripened cheese.</title>
        <authorList>
            <consortium name="US DOE Joint Genome Institute (JGI-PGF)"/>
            <person name="Walter F."/>
            <person name="Albersmeier A."/>
            <person name="Kalinowski J."/>
            <person name="Ruckert C."/>
        </authorList>
    </citation>
    <scope>NUCLEOTIDE SEQUENCE</scope>
    <source>
        <strain evidence="2">JCM 13064</strain>
    </source>
</reference>
<feature type="compositionally biased region" description="Low complexity" evidence="1">
    <location>
        <begin position="7"/>
        <end position="20"/>
    </location>
</feature>
<evidence type="ECO:0000256" key="1">
    <source>
        <dbReference type="SAM" id="MobiDB-lite"/>
    </source>
</evidence>
<proteinExistence type="predicted"/>